<dbReference type="GO" id="GO:0005634">
    <property type="term" value="C:nucleus"/>
    <property type="evidence" value="ECO:0007669"/>
    <property type="project" value="UniProtKB-SubCell"/>
</dbReference>
<evidence type="ECO:0000256" key="8">
    <source>
        <dbReference type="SAM" id="MobiDB-lite"/>
    </source>
</evidence>
<evidence type="ECO:0000256" key="4">
    <source>
        <dbReference type="ARBA" id="ARBA00023008"/>
    </source>
</evidence>
<accession>A0AAE8SSC5</accession>
<proteinExistence type="predicted"/>
<dbReference type="SUPFAM" id="SSF57879">
    <property type="entry name" value="Zinc domain conserved in yeast copper-regulated transcription factors"/>
    <property type="match status" value="1"/>
</dbReference>
<feature type="region of interest" description="Disordered" evidence="8">
    <location>
        <begin position="102"/>
        <end position="207"/>
    </location>
</feature>
<evidence type="ECO:0000256" key="1">
    <source>
        <dbReference type="ARBA" id="ARBA00004123"/>
    </source>
</evidence>
<evidence type="ECO:0000259" key="9">
    <source>
        <dbReference type="PROSITE" id="PS50073"/>
    </source>
</evidence>
<feature type="domain" description="Copper-fist" evidence="9">
    <location>
        <begin position="1"/>
        <end position="39"/>
    </location>
</feature>
<evidence type="ECO:0000313" key="10">
    <source>
        <dbReference type="EMBL" id="SPN99025.1"/>
    </source>
</evidence>
<keyword evidence="4" id="KW-0186">Copper</keyword>
<dbReference type="GO" id="GO:0006879">
    <property type="term" value="P:intracellular iron ion homeostasis"/>
    <property type="evidence" value="ECO:0007669"/>
    <property type="project" value="TreeGrafter"/>
</dbReference>
<dbReference type="GO" id="GO:0005507">
    <property type="term" value="F:copper ion binding"/>
    <property type="evidence" value="ECO:0007669"/>
    <property type="project" value="InterPro"/>
</dbReference>
<evidence type="ECO:0000256" key="7">
    <source>
        <dbReference type="ARBA" id="ARBA00023242"/>
    </source>
</evidence>
<dbReference type="FunFam" id="3.90.430.10:FF:000001">
    <property type="entry name" value="Copper fist DNA-binding protein"/>
    <property type="match status" value="1"/>
</dbReference>
<name>A0AAE8SSC5_9PEZI</name>
<dbReference type="SMART" id="SM01090">
    <property type="entry name" value="Copper-fist"/>
    <property type="match status" value="1"/>
</dbReference>
<dbReference type="InterPro" id="IPR001083">
    <property type="entry name" value="Cu_fist_DNA-bd_dom"/>
</dbReference>
<dbReference type="GO" id="GO:0045944">
    <property type="term" value="P:positive regulation of transcription by RNA polymerase II"/>
    <property type="evidence" value="ECO:0007669"/>
    <property type="project" value="TreeGrafter"/>
</dbReference>
<gene>
    <name evidence="10" type="ORF">DNG_02064</name>
</gene>
<dbReference type="GO" id="GO:0000981">
    <property type="term" value="F:DNA-binding transcription factor activity, RNA polymerase II-specific"/>
    <property type="evidence" value="ECO:0007669"/>
    <property type="project" value="TreeGrafter"/>
</dbReference>
<dbReference type="GO" id="GO:0006878">
    <property type="term" value="P:intracellular copper ion homeostasis"/>
    <property type="evidence" value="ECO:0007669"/>
    <property type="project" value="TreeGrafter"/>
</dbReference>
<sequence>MIIDGEKYACEACVRGHRVSNCQHSDRPLQHINKKGRPVSQCGHCRTLRKSRSAHVKCDCGIKPNKCIHLQPNLDGHASTCCCNHGGICTCSCSSDVSTTHPAATGDDSLSRSKSSARARRASAAIHSPPRSAVSKSAPRSRNPMTQTRVGSISARRRSAAALHGLSGGSQGCDSGDTTPENVTESGSPPPSDSTGNSLPDHDLSPLDMSRIAAFPPYMHTNGFDLLSLGGGFSDSEGGPLYSAGLATPSNMWGNSDFFMAPAYDGLSRDQMFDFTSAVAPDQYSEQSSDQLPNLAVASSGEVSEADDHHSPGALDANADFFQDRSAGDFERTMTRPEIFDDTPLYYTFDDELQALGYSEEGHSAEKRPEYNSYWAASP</sequence>
<evidence type="ECO:0000256" key="5">
    <source>
        <dbReference type="ARBA" id="ARBA00023015"/>
    </source>
</evidence>
<dbReference type="PRINTS" id="PR00617">
    <property type="entry name" value="COPPERFIST"/>
</dbReference>
<organism evidence="10 11">
    <name type="scientific">Cephalotrichum gorgonifer</name>
    <dbReference type="NCBI Taxonomy" id="2041049"/>
    <lineage>
        <taxon>Eukaryota</taxon>
        <taxon>Fungi</taxon>
        <taxon>Dikarya</taxon>
        <taxon>Ascomycota</taxon>
        <taxon>Pezizomycotina</taxon>
        <taxon>Sordariomycetes</taxon>
        <taxon>Hypocreomycetidae</taxon>
        <taxon>Microascales</taxon>
        <taxon>Microascaceae</taxon>
        <taxon>Cephalotrichum</taxon>
    </lineage>
</organism>
<dbReference type="PANTHER" id="PTHR28088">
    <property type="entry name" value="TRANSCRIPTIONAL ACTIVATOR HAA1-RELATED"/>
    <property type="match status" value="1"/>
</dbReference>
<feature type="region of interest" description="Disordered" evidence="8">
    <location>
        <begin position="297"/>
        <end position="317"/>
    </location>
</feature>
<evidence type="ECO:0000256" key="2">
    <source>
        <dbReference type="ARBA" id="ARBA00022723"/>
    </source>
</evidence>
<dbReference type="AlphaFoldDB" id="A0AAE8SSC5"/>
<keyword evidence="2" id="KW-0479">Metal-binding</keyword>
<keyword evidence="6" id="KW-0804">Transcription</keyword>
<dbReference type="EMBL" id="ONZQ02000002">
    <property type="protein sequence ID" value="SPN99025.1"/>
    <property type="molecule type" value="Genomic_DNA"/>
</dbReference>
<keyword evidence="7" id="KW-0539">Nucleus</keyword>
<keyword evidence="3" id="KW-0862">Zinc</keyword>
<dbReference type="Gene3D" id="3.90.430.10">
    <property type="entry name" value="Copper fist DNA-binding domain"/>
    <property type="match status" value="1"/>
</dbReference>
<dbReference type="PANTHER" id="PTHR28088:SF5">
    <property type="entry name" value="TRANSCRIPTIONAL ACTIVATOR HAA1-RELATED"/>
    <property type="match status" value="1"/>
</dbReference>
<dbReference type="InterPro" id="IPR051763">
    <property type="entry name" value="Copper_Homeo_Regul"/>
</dbReference>
<feature type="compositionally biased region" description="Basic and acidic residues" evidence="8">
    <location>
        <begin position="360"/>
        <end position="370"/>
    </location>
</feature>
<keyword evidence="11" id="KW-1185">Reference proteome</keyword>
<reference evidence="10" key="1">
    <citation type="submission" date="2018-03" db="EMBL/GenBank/DDBJ databases">
        <authorList>
            <person name="Guldener U."/>
        </authorList>
    </citation>
    <scope>NUCLEOTIDE SEQUENCE</scope>
</reference>
<dbReference type="PROSITE" id="PS50073">
    <property type="entry name" value="COPPER_FIST_2"/>
    <property type="match status" value="1"/>
</dbReference>
<evidence type="ECO:0000256" key="6">
    <source>
        <dbReference type="ARBA" id="ARBA00023163"/>
    </source>
</evidence>
<dbReference type="GO" id="GO:0000978">
    <property type="term" value="F:RNA polymerase II cis-regulatory region sequence-specific DNA binding"/>
    <property type="evidence" value="ECO:0007669"/>
    <property type="project" value="TreeGrafter"/>
</dbReference>
<dbReference type="SMART" id="SM00412">
    <property type="entry name" value="Cu_FIST"/>
    <property type="match status" value="1"/>
</dbReference>
<dbReference type="Proteomes" id="UP001187682">
    <property type="component" value="Unassembled WGS sequence"/>
</dbReference>
<feature type="compositionally biased region" description="Polar residues" evidence="8">
    <location>
        <begin position="134"/>
        <end position="151"/>
    </location>
</feature>
<evidence type="ECO:0000313" key="11">
    <source>
        <dbReference type="Proteomes" id="UP001187682"/>
    </source>
</evidence>
<comment type="caution">
    <text evidence="10">The sequence shown here is derived from an EMBL/GenBank/DDBJ whole genome shotgun (WGS) entry which is preliminary data.</text>
</comment>
<dbReference type="InterPro" id="IPR036395">
    <property type="entry name" value="Cu_fist_DNA-bd_dom_sf"/>
</dbReference>
<comment type="subcellular location">
    <subcellularLocation>
        <location evidence="1">Nucleus</location>
    </subcellularLocation>
</comment>
<dbReference type="Pfam" id="PF00649">
    <property type="entry name" value="Copper-fist"/>
    <property type="match status" value="1"/>
</dbReference>
<feature type="region of interest" description="Disordered" evidence="8">
    <location>
        <begin position="359"/>
        <end position="379"/>
    </location>
</feature>
<feature type="compositionally biased region" description="Polar residues" evidence="8">
    <location>
        <begin position="172"/>
        <end position="198"/>
    </location>
</feature>
<evidence type="ECO:0000256" key="3">
    <source>
        <dbReference type="ARBA" id="ARBA00022833"/>
    </source>
</evidence>
<protein>
    <recommendedName>
        <fullName evidence="9">Copper-fist domain-containing protein</fullName>
    </recommendedName>
</protein>
<feature type="compositionally biased region" description="Low complexity" evidence="8">
    <location>
        <begin position="122"/>
        <end position="133"/>
    </location>
</feature>
<keyword evidence="5" id="KW-0805">Transcription regulation</keyword>